<keyword evidence="3" id="KW-1185">Reference proteome</keyword>
<proteinExistence type="predicted"/>
<evidence type="ECO:0000259" key="1">
    <source>
        <dbReference type="Pfam" id="PF02470"/>
    </source>
</evidence>
<dbReference type="RefSeq" id="WP_378487832.1">
    <property type="nucleotide sequence ID" value="NZ_JBHUFB010000020.1"/>
</dbReference>
<protein>
    <submittedName>
        <fullName evidence="2">MlaD family protein</fullName>
    </submittedName>
</protein>
<gene>
    <name evidence="2" type="ORF">ACFSJG_24560</name>
</gene>
<evidence type="ECO:0000313" key="2">
    <source>
        <dbReference type="EMBL" id="MFD1815404.1"/>
    </source>
</evidence>
<dbReference type="EMBL" id="JBHUFB010000020">
    <property type="protein sequence ID" value="MFD1815404.1"/>
    <property type="molecule type" value="Genomic_DNA"/>
</dbReference>
<feature type="domain" description="Mce/MlaD" evidence="1">
    <location>
        <begin position="38"/>
        <end position="107"/>
    </location>
</feature>
<dbReference type="Proteomes" id="UP001597286">
    <property type="component" value="Unassembled WGS sequence"/>
</dbReference>
<sequence length="364" mass="37431">MLSAWSRWQALAVAAVVTAVLAGGVMVLRQSSASDTRSLCAELSDSAGLYAGNAVNIRGVKVGRVTEVTPDRGHVTVRMEIDDRPLAADVRVLAVNNSVLADRRLELVGAEATNGTELDSDDCVPLSRTATPISVSTAFDSFTKMFDEIGGAGPDSSAPVGNALAAASGQLRGTGDDLNRTIENLAGFMTDPDEFLAQMRTVFDNLTVLTDLADENWTAITDVGQNAATLTNFMGVLFGDFADIFIGFGRLGVGLDNLLSEHVGPLLDTVPSGGQSVDPAVAENLTAITQKLPAITTGLTAAIGRSPAAVSLGLQGPRFAATASDSTCLILNQAEPGSCDPMTGNAAVVDLPAVVASAIQGGAR</sequence>
<name>A0ABW4PCA2_9NOCA</name>
<dbReference type="Pfam" id="PF02470">
    <property type="entry name" value="MlaD"/>
    <property type="match status" value="1"/>
</dbReference>
<organism evidence="2 3">
    <name type="scientific">Rhodococcus gannanensis</name>
    <dbReference type="NCBI Taxonomy" id="1960308"/>
    <lineage>
        <taxon>Bacteria</taxon>
        <taxon>Bacillati</taxon>
        <taxon>Actinomycetota</taxon>
        <taxon>Actinomycetes</taxon>
        <taxon>Mycobacteriales</taxon>
        <taxon>Nocardiaceae</taxon>
        <taxon>Rhodococcus</taxon>
    </lineage>
</organism>
<evidence type="ECO:0000313" key="3">
    <source>
        <dbReference type="Proteomes" id="UP001597286"/>
    </source>
</evidence>
<dbReference type="PANTHER" id="PTHR33371">
    <property type="entry name" value="INTERMEMBRANE PHOSPHOLIPID TRANSPORT SYSTEM BINDING PROTEIN MLAD-RELATED"/>
    <property type="match status" value="1"/>
</dbReference>
<dbReference type="PANTHER" id="PTHR33371:SF4">
    <property type="entry name" value="INTERMEMBRANE PHOSPHOLIPID TRANSPORT SYSTEM BINDING PROTEIN MLAD"/>
    <property type="match status" value="1"/>
</dbReference>
<accession>A0ABW4PCA2</accession>
<dbReference type="InterPro" id="IPR003399">
    <property type="entry name" value="Mce/MlaD"/>
</dbReference>
<comment type="caution">
    <text evidence="2">The sequence shown here is derived from an EMBL/GenBank/DDBJ whole genome shotgun (WGS) entry which is preliminary data.</text>
</comment>
<dbReference type="InterPro" id="IPR052336">
    <property type="entry name" value="MlaD_Phospholipid_Transporter"/>
</dbReference>
<reference evidence="3" key="1">
    <citation type="journal article" date="2019" name="Int. J. Syst. Evol. Microbiol.">
        <title>The Global Catalogue of Microorganisms (GCM) 10K type strain sequencing project: providing services to taxonomists for standard genome sequencing and annotation.</title>
        <authorList>
            <consortium name="The Broad Institute Genomics Platform"/>
            <consortium name="The Broad Institute Genome Sequencing Center for Infectious Disease"/>
            <person name="Wu L."/>
            <person name="Ma J."/>
        </authorList>
    </citation>
    <scope>NUCLEOTIDE SEQUENCE [LARGE SCALE GENOMIC DNA]</scope>
    <source>
        <strain evidence="3">DT72</strain>
    </source>
</reference>